<proteinExistence type="predicted"/>
<evidence type="ECO:0000313" key="10">
    <source>
        <dbReference type="Proteomes" id="UP001629523"/>
    </source>
</evidence>
<keyword evidence="10" id="KW-1185">Reference proteome</keyword>
<dbReference type="InterPro" id="IPR036909">
    <property type="entry name" value="Cyt_c-like_dom_sf"/>
</dbReference>
<dbReference type="InterPro" id="IPR009056">
    <property type="entry name" value="Cyt_c-like_dom"/>
</dbReference>
<name>A0ABW9F295_9GAMM</name>
<sequence length="104" mass="11112">MMKRIVSIVIFSLCSFSVLAKNDIEAGRAKSASCVACHGAQGKVSVPMYPNLAGQNAMYLEQSLKAYKKGERTGGQAGVMQAYVTPLTDDDISDLAAYYASLKP</sequence>
<dbReference type="Pfam" id="PF00034">
    <property type="entry name" value="Cytochrom_C"/>
    <property type="match status" value="1"/>
</dbReference>
<dbReference type="EMBL" id="JBBEST010000010">
    <property type="protein sequence ID" value="MFM1348342.1"/>
    <property type="molecule type" value="Genomic_DNA"/>
</dbReference>
<dbReference type="Gene3D" id="1.10.760.10">
    <property type="entry name" value="Cytochrome c-like domain"/>
    <property type="match status" value="1"/>
</dbReference>
<keyword evidence="5 6" id="KW-0408">Iron</keyword>
<dbReference type="RefSeq" id="WP_050078613.1">
    <property type="nucleotide sequence ID" value="NZ_CABHYU010000170.1"/>
</dbReference>
<evidence type="ECO:0000256" key="3">
    <source>
        <dbReference type="ARBA" id="ARBA00022723"/>
    </source>
</evidence>
<evidence type="ECO:0000313" key="9">
    <source>
        <dbReference type="EMBL" id="MFM1348342.1"/>
    </source>
</evidence>
<reference evidence="9 10" key="1">
    <citation type="journal article" date="2024" name="Infect. Genet. Evol.">
        <title>Characteristics and comparative genome analysis of Yersinia enterocolitica and related species associated with human infections in Switzerland 2019-2023.</title>
        <authorList>
            <person name="Stevens M.J.A."/>
            <person name="Horlbog J.A."/>
            <person name="Diethelm A."/>
            <person name="Stephan R."/>
            <person name="Nuesch-Inderbinen M."/>
        </authorList>
    </citation>
    <scope>NUCLEOTIDE SEQUENCE [LARGE SCALE GENOMIC DNA]</scope>
    <source>
        <strain evidence="9 10">N20-0302</strain>
    </source>
</reference>
<protein>
    <submittedName>
        <fullName evidence="9">Cytochrome c</fullName>
    </submittedName>
</protein>
<dbReference type="PANTHER" id="PTHR33751:SF9">
    <property type="entry name" value="CYTOCHROME C4"/>
    <property type="match status" value="1"/>
</dbReference>
<comment type="caution">
    <text evidence="9">The sequence shown here is derived from an EMBL/GenBank/DDBJ whole genome shotgun (WGS) entry which is preliminary data.</text>
</comment>
<feature type="signal peptide" evidence="7">
    <location>
        <begin position="1"/>
        <end position="20"/>
    </location>
</feature>
<feature type="chain" id="PRO_5046638653" evidence="7">
    <location>
        <begin position="21"/>
        <end position="104"/>
    </location>
</feature>
<gene>
    <name evidence="9" type="ORF">WFP14_17490</name>
</gene>
<keyword evidence="2 6" id="KW-0349">Heme</keyword>
<organism evidence="9 10">
    <name type="scientific">Yersinia proxima</name>
    <dbReference type="NCBI Taxonomy" id="2890316"/>
    <lineage>
        <taxon>Bacteria</taxon>
        <taxon>Pseudomonadati</taxon>
        <taxon>Pseudomonadota</taxon>
        <taxon>Gammaproteobacteria</taxon>
        <taxon>Enterobacterales</taxon>
        <taxon>Yersiniaceae</taxon>
        <taxon>Yersinia</taxon>
    </lineage>
</organism>
<feature type="domain" description="Cytochrome c" evidence="8">
    <location>
        <begin position="22"/>
        <end position="103"/>
    </location>
</feature>
<evidence type="ECO:0000256" key="1">
    <source>
        <dbReference type="ARBA" id="ARBA00022448"/>
    </source>
</evidence>
<keyword evidence="3 6" id="KW-0479">Metal-binding</keyword>
<accession>A0ABW9F295</accession>
<keyword evidence="7" id="KW-0732">Signal</keyword>
<evidence type="ECO:0000256" key="5">
    <source>
        <dbReference type="ARBA" id="ARBA00023004"/>
    </source>
</evidence>
<evidence type="ECO:0000256" key="7">
    <source>
        <dbReference type="SAM" id="SignalP"/>
    </source>
</evidence>
<evidence type="ECO:0000259" key="8">
    <source>
        <dbReference type="PROSITE" id="PS51007"/>
    </source>
</evidence>
<dbReference type="SUPFAM" id="SSF46626">
    <property type="entry name" value="Cytochrome c"/>
    <property type="match status" value="1"/>
</dbReference>
<dbReference type="InterPro" id="IPR008168">
    <property type="entry name" value="Cyt_C_IC"/>
</dbReference>
<dbReference type="PROSITE" id="PS51007">
    <property type="entry name" value="CYTC"/>
    <property type="match status" value="1"/>
</dbReference>
<evidence type="ECO:0000256" key="2">
    <source>
        <dbReference type="ARBA" id="ARBA00022617"/>
    </source>
</evidence>
<dbReference type="InterPro" id="IPR050597">
    <property type="entry name" value="Cytochrome_c_Oxidase_Subunit"/>
</dbReference>
<keyword evidence="4" id="KW-0249">Electron transport</keyword>
<dbReference type="PRINTS" id="PR00605">
    <property type="entry name" value="CYTCHROMECIC"/>
</dbReference>
<keyword evidence="1" id="KW-0813">Transport</keyword>
<evidence type="ECO:0000256" key="4">
    <source>
        <dbReference type="ARBA" id="ARBA00022982"/>
    </source>
</evidence>
<evidence type="ECO:0000256" key="6">
    <source>
        <dbReference type="PROSITE-ProRule" id="PRU00433"/>
    </source>
</evidence>
<dbReference type="PANTHER" id="PTHR33751">
    <property type="entry name" value="CBB3-TYPE CYTOCHROME C OXIDASE SUBUNIT FIXP"/>
    <property type="match status" value="1"/>
</dbReference>
<dbReference type="Proteomes" id="UP001629523">
    <property type="component" value="Unassembled WGS sequence"/>
</dbReference>